<name>A0A2K1PAP0_9BACT</name>
<protein>
    <recommendedName>
        <fullName evidence="4">V-type ATP synthase subunit D</fullName>
    </recommendedName>
    <alternativeName>
        <fullName evidence="4">V-ATPase subunit D</fullName>
    </alternativeName>
</protein>
<reference evidence="5 6" key="1">
    <citation type="submission" date="2013-12" db="EMBL/GenBank/DDBJ databases">
        <title>Comparative genomics of Petrotoga isolates.</title>
        <authorList>
            <person name="Nesbo C.L."/>
            <person name="Charchuk R."/>
            <person name="Chow K."/>
        </authorList>
    </citation>
    <scope>NUCLEOTIDE SEQUENCE [LARGE SCALE GENOMIC DNA]</scope>
    <source>
        <strain evidence="5 6">DSM 10691</strain>
    </source>
</reference>
<dbReference type="NCBIfam" id="TIGR00309">
    <property type="entry name" value="V_ATPase_subD"/>
    <property type="match status" value="1"/>
</dbReference>
<keyword evidence="6" id="KW-1185">Reference proteome</keyword>
<evidence type="ECO:0000256" key="2">
    <source>
        <dbReference type="ARBA" id="ARBA00022448"/>
    </source>
</evidence>
<dbReference type="GO" id="GO:0042777">
    <property type="term" value="P:proton motive force-driven plasma membrane ATP synthesis"/>
    <property type="evidence" value="ECO:0007669"/>
    <property type="project" value="UniProtKB-UniRule"/>
</dbReference>
<dbReference type="OrthoDB" id="49450at2"/>
<dbReference type="HAMAP" id="MF_00271">
    <property type="entry name" value="ATP_synth_D_arch"/>
    <property type="match status" value="1"/>
</dbReference>
<gene>
    <name evidence="4" type="primary">atpD</name>
    <name evidence="5" type="ORF">X928_06200</name>
</gene>
<keyword evidence="3 4" id="KW-0406">Ion transport</keyword>
<dbReference type="InterPro" id="IPR002699">
    <property type="entry name" value="V_ATPase_D"/>
</dbReference>
<dbReference type="GO" id="GO:0005524">
    <property type="term" value="F:ATP binding"/>
    <property type="evidence" value="ECO:0007669"/>
    <property type="project" value="UniProtKB-UniRule"/>
</dbReference>
<evidence type="ECO:0000313" key="6">
    <source>
        <dbReference type="Proteomes" id="UP000236199"/>
    </source>
</evidence>
<accession>A0A2K1PAP0</accession>
<dbReference type="RefSeq" id="WP_103078918.1">
    <property type="nucleotide sequence ID" value="NZ_AZRM01000027.1"/>
</dbReference>
<sequence length="203" mass="23780">MIFDQTIPTKGNLIALKQQYQLSQEGHDLLEKKRNIIMKELVDLIEQAKEIQEKILTTLARAYESLQLANLDLGIENIEEYANGIPEYDELKIRFKSVMGVEVPELFRQEKPKLEIPYEIYRTDAALDEAYISFETALELITEASMIENKVYKLAYEVQKTKKRVSALENIVIPKMKESIKFIQDTLEETEREEFFKLKKLKK</sequence>
<organism evidence="5 6">
    <name type="scientific">Petrotoga miotherma DSM 10691</name>
    <dbReference type="NCBI Taxonomy" id="1434326"/>
    <lineage>
        <taxon>Bacteria</taxon>
        <taxon>Thermotogati</taxon>
        <taxon>Thermotogota</taxon>
        <taxon>Thermotogae</taxon>
        <taxon>Petrotogales</taxon>
        <taxon>Petrotogaceae</taxon>
        <taxon>Petrotoga</taxon>
    </lineage>
</organism>
<dbReference type="Pfam" id="PF01813">
    <property type="entry name" value="ATP-synt_D"/>
    <property type="match status" value="1"/>
</dbReference>
<keyword evidence="2 4" id="KW-0813">Transport</keyword>
<comment type="function">
    <text evidence="4">Produces ATP from ADP in the presence of a proton gradient across the membrane.</text>
</comment>
<comment type="caution">
    <text evidence="5">The sequence shown here is derived from an EMBL/GenBank/DDBJ whole genome shotgun (WGS) entry which is preliminary data.</text>
</comment>
<dbReference type="Proteomes" id="UP000236199">
    <property type="component" value="Unassembled WGS sequence"/>
</dbReference>
<keyword evidence="4" id="KW-0375">Hydrogen ion transport</keyword>
<keyword evidence="4" id="KW-0066">ATP synthesis</keyword>
<evidence type="ECO:0000256" key="3">
    <source>
        <dbReference type="ARBA" id="ARBA00023065"/>
    </source>
</evidence>
<proteinExistence type="inferred from homology"/>
<dbReference type="EMBL" id="AZRM01000027">
    <property type="protein sequence ID" value="PNR99859.1"/>
    <property type="molecule type" value="Genomic_DNA"/>
</dbReference>
<dbReference type="GO" id="GO:0046961">
    <property type="term" value="F:proton-transporting ATPase activity, rotational mechanism"/>
    <property type="evidence" value="ECO:0007669"/>
    <property type="project" value="InterPro"/>
</dbReference>
<dbReference type="AlphaFoldDB" id="A0A2K1PAP0"/>
<dbReference type="PANTHER" id="PTHR11671">
    <property type="entry name" value="V-TYPE ATP SYNTHASE SUBUNIT D"/>
    <property type="match status" value="1"/>
</dbReference>
<evidence type="ECO:0000313" key="5">
    <source>
        <dbReference type="EMBL" id="PNR99859.1"/>
    </source>
</evidence>
<evidence type="ECO:0000256" key="1">
    <source>
        <dbReference type="ARBA" id="ARBA00005850"/>
    </source>
</evidence>
<evidence type="ECO:0000256" key="4">
    <source>
        <dbReference type="HAMAP-Rule" id="MF_00271"/>
    </source>
</evidence>
<comment type="similarity">
    <text evidence="1 4">Belongs to the V-ATPase D subunit family.</text>
</comment>
<dbReference type="GO" id="GO:0046933">
    <property type="term" value="F:proton-transporting ATP synthase activity, rotational mechanism"/>
    <property type="evidence" value="ECO:0007669"/>
    <property type="project" value="UniProtKB-UniRule"/>
</dbReference>
<dbReference type="Gene3D" id="1.10.287.3240">
    <property type="match status" value="1"/>
</dbReference>